<accession>A0A4Q9MK01</accession>
<dbReference type="PANTHER" id="PTHR43775">
    <property type="entry name" value="FATTY ACID SYNTHASE"/>
    <property type="match status" value="1"/>
</dbReference>
<dbReference type="InterPro" id="IPR049900">
    <property type="entry name" value="PKS_mFAS_DH"/>
</dbReference>
<feature type="active site" description="Proton acceptor; for dehydratase activity" evidence="5">
    <location>
        <position position="926"/>
    </location>
</feature>
<dbReference type="InterPro" id="IPR049551">
    <property type="entry name" value="PKS_DH_C"/>
</dbReference>
<dbReference type="InterPro" id="IPR057326">
    <property type="entry name" value="KR_dom"/>
</dbReference>
<dbReference type="SUPFAM" id="SSF52151">
    <property type="entry name" value="FabD/lysophospholipase-like"/>
    <property type="match status" value="1"/>
</dbReference>
<feature type="region of interest" description="Disordered" evidence="6">
    <location>
        <begin position="1935"/>
        <end position="1954"/>
    </location>
</feature>
<dbReference type="InterPro" id="IPR014043">
    <property type="entry name" value="Acyl_transferase_dom"/>
</dbReference>
<evidence type="ECO:0000259" key="8">
    <source>
        <dbReference type="PROSITE" id="PS52019"/>
    </source>
</evidence>
<dbReference type="Pfam" id="PF14765">
    <property type="entry name" value="PS-DH"/>
    <property type="match status" value="1"/>
</dbReference>
<dbReference type="GO" id="GO:0006633">
    <property type="term" value="P:fatty acid biosynthetic process"/>
    <property type="evidence" value="ECO:0007669"/>
    <property type="project" value="TreeGrafter"/>
</dbReference>
<dbReference type="SMART" id="SM00827">
    <property type="entry name" value="PKS_AT"/>
    <property type="match status" value="1"/>
</dbReference>
<evidence type="ECO:0000256" key="6">
    <source>
        <dbReference type="SAM" id="MobiDB-lite"/>
    </source>
</evidence>
<dbReference type="Pfam" id="PF00550">
    <property type="entry name" value="PP-binding"/>
    <property type="match status" value="1"/>
</dbReference>
<dbReference type="Gene3D" id="3.40.47.10">
    <property type="match status" value="1"/>
</dbReference>
<dbReference type="Gene3D" id="1.10.1200.10">
    <property type="entry name" value="ACP-like"/>
    <property type="match status" value="1"/>
</dbReference>
<dbReference type="InterPro" id="IPR016035">
    <property type="entry name" value="Acyl_Trfase/lysoPLipase"/>
</dbReference>
<dbReference type="Pfam" id="PF16197">
    <property type="entry name" value="KAsynt_C_assoc"/>
    <property type="match status" value="1"/>
</dbReference>
<keyword evidence="4" id="KW-0511">Multifunctional enzyme</keyword>
<proteinExistence type="predicted"/>
<dbReference type="InterPro" id="IPR049552">
    <property type="entry name" value="PKS_DH_N"/>
</dbReference>
<dbReference type="InterPro" id="IPR020807">
    <property type="entry name" value="PKS_DH"/>
</dbReference>
<sequence length="2369" mass="256904">MSSKSRALKVAVVGVAAQIPSGTFASTDLDYSSFFQFLLQGGEAYEPIPKERFNTQFIRGNSVGKVVTDTGAFLKDIDTFDPLEFGITARDARLMPVSTRKLLETSFLSLQDSGIDYRGKNVGCFMSGVAHDQFSVSGHDDTEAKGSFAIGPSMVANRVSYHLDLRGPSVPIDTACSSSLYATHLAVQALRNGECEAAVVGGCQINHRFTEWLTYTQGGVLSPDGKCKPFDASANGFGRGEGVICIVLKPLEDAVHDHDHIYATILGTGVNSSGSLAPVNAPVASAQADAMRRAFSYTDRLPQEVDFLELHATGTAQGDPSEANWVGRNFHREDELLVGSVKGNIGHLEIAAFLASLCKVCGIFETGLIPPNVNLINPNPAIHWAEHRLRVPREVERLRCRSSNSGRPPLIAMTSSGIGGANGHCVVEGPPLQVARPTVFWTEDAKIPALLVAGGLSPRSTSALASALIDATTASDDGKAVLARIFGRRARSMTWRSTAVVQVGKPATFAEPILVPKKRPPIVFVFSGQGTQYYHMGRDLFKSCSVFRSSILELDEVYKASTGTSLVELGLFTDVPYESSDPLGDPWPIVTTLPALTMLQLALFDTLIAAGVSPDIVVGHSAGETAVLAACGAASKAAALELAIARGQALSVVETAEGTMAAFSCSPAEASSIIAAVKAELGDGVLEIGCYNTPGAVTLSGAESHILLAVAKANEAGIFARKLRTRVPVHSAMMELCRNAFEREVGNVFARHPVSPPTVETYSTLTGQHFESLFNAQYFWDGTLRPVQFTSAIQSLSARHPNATFVEIGPHPVLTSYIVSMSGKSAVVTCPMRRHKVPQEGLEVAEFLSTLGKLVTAGHNCVNFDALYGTSRAYTGTLPRYPFAAKKVPWYFPTAEIVRQRQHRNGPLNYPQLQINSQTHPALAEHIIKGEPIMPAAGFIEMALEFGASELYNVEFHALLPLSSERPVPVDVRLEGTRWSVNGVSSANQGRAWPIQYDRTHATGFLSMRSRDDIAVAKLDFTAIRQRMKPVDMNGFYTAMSYFAQYGPTYRRIRQCHIATSAGGRIEALTELRGDDSDLVNFSDYRLHPAILDAAIHIVAHPNLTGNHDPDLYHLPSKVGVFRLCPGFGKRPFPKLVYTHAVSVDWSPKATVYDVTIANEEGVPLCIFERLEVSLHGHRLKKIDKRFDLTYEKTNLRLLPPPATPPSSGGEWEFVTPFAGTLACSDDEHSLILEYVHGEEMKLQAAILPLDVNEPWSILIVAEEGINGSASLGFSRSLRKEYPFWTVRVAVFASPWTLPQRAQALRILLTMDTTDLEIIVDTDGLILLPRINASQPPPAHIPFDSTKPWVFENNRLIQTHVPKAVDDYVVVHVTGVSPSHHNACAFIGVVEGASRPVVGVSSAPRSSHIQVHRDSVVELDSAFFSDACAPPILASTLLALVVGPHTITRPQRLNGKRLLVAVEPDDRVLGSQIEAIGSGLGMDVKVLYSPLAEDQLQPFYLHAPHYVLSGIIEARDVTILRSLVSSGRILLWNHPHEGIAHFAAIDPWALGDAVRSASAFHPGSAQLTSVPFVPPAGLLDSSLTTTACVSFNLFDPHESYLLVGGIGSIGLHVALWMYEHGARHLILTSRTGPSSLDKRGDLASQRILAYLLNQSDLSLRTAAVDAASDSEMVALARGISPPLAGCMFLSALLNDRTFAAHTQETFDSVFPPKTDAFQALEKAVGCESLDFVIAVVSISGMFGNPGQTSYAAANTALAGLTRKYPNAFSIVSPIILDSRIVTLTDETYNSRVRHMVKWGMTARELCDYIGDGIRKVRADPGSVWQYIPDFDWRAVRDNMGPSKLYDHLVPKESSEDEEGNEGDGSGAPSLVQTVCRVLDLKVEDVSLDVPLTAYGLDSLSAASLSYALRPLLAISQIQLLADVTIKDLQTKLEGVDEPPEAPAAQLTKARPESTEYVDGRVGEMKALLDELTADLPSRPTSVHGSVRRHGAVVVTGTTGSVGAHILEHLLQDSPYAKVYALVRPGKDAAMTMARQFDAFAARGLDVRLLTSERLAVVGCTFERERLGLSAAEYEEIRTSVSHIIHVGWPVNFEAPLSSFKNALVGLRRLIDLANAAQEFGPVSLLYGSSSGIFKNYNETAPPRERPLDPVVAVGEGYSESKWIAEHMVQVASERNLVRGVVVRIGQQTGGKNGAWKPTEWFPAIVAAGAALGCLPTGQGVVTWLPVEVAAQALVEMVDVTSPYTILHLRHPRPIGWSDIMSELSRLLRVSTVPYEEWLSRLTTAHPDRRLGKFVSPALTLVDHLRPRYPDDEALRVRVTENNGLSVLMDVEDSLPYSAVLSNPSLPQLNREEVRKWIDYWRSVGALPTM</sequence>
<dbReference type="InterPro" id="IPR016039">
    <property type="entry name" value="Thiolase-like"/>
</dbReference>
<dbReference type="Pfam" id="PF21089">
    <property type="entry name" value="PKS_DH_N"/>
    <property type="match status" value="1"/>
</dbReference>
<dbReference type="PROSITE" id="PS52004">
    <property type="entry name" value="KS3_2"/>
    <property type="match status" value="1"/>
</dbReference>
<dbReference type="PROSITE" id="PS52019">
    <property type="entry name" value="PKS_MFAS_DH"/>
    <property type="match status" value="1"/>
</dbReference>
<dbReference type="Pfam" id="PF07993">
    <property type="entry name" value="NAD_binding_4"/>
    <property type="match status" value="1"/>
</dbReference>
<dbReference type="Gene3D" id="3.40.50.720">
    <property type="entry name" value="NAD(P)-binding Rossmann-like Domain"/>
    <property type="match status" value="2"/>
</dbReference>
<dbReference type="InterPro" id="IPR001227">
    <property type="entry name" value="Ac_transferase_dom_sf"/>
</dbReference>
<feature type="region of interest" description="C-terminal hotdog fold" evidence="5">
    <location>
        <begin position="1028"/>
        <end position="1189"/>
    </location>
</feature>
<feature type="domain" description="Ketosynthase family 3 (KS3)" evidence="7">
    <location>
        <begin position="7"/>
        <end position="429"/>
    </location>
</feature>
<dbReference type="Gene3D" id="3.10.129.110">
    <property type="entry name" value="Polyketide synthase dehydratase"/>
    <property type="match status" value="1"/>
</dbReference>
<evidence type="ECO:0000256" key="4">
    <source>
        <dbReference type="ARBA" id="ARBA00023268"/>
    </source>
</evidence>
<dbReference type="Gene3D" id="3.40.366.10">
    <property type="entry name" value="Malonyl-Coenzyme A Acyl Carrier Protein, domain 2"/>
    <property type="match status" value="1"/>
</dbReference>
<dbReference type="SMART" id="SM00822">
    <property type="entry name" value="PKS_KR"/>
    <property type="match status" value="1"/>
</dbReference>
<dbReference type="SUPFAM" id="SSF51735">
    <property type="entry name" value="NAD(P)-binding Rossmann-fold domains"/>
    <property type="match status" value="2"/>
</dbReference>
<dbReference type="Pfam" id="PF08659">
    <property type="entry name" value="KR"/>
    <property type="match status" value="1"/>
</dbReference>
<protein>
    <submittedName>
        <fullName evidence="9">Ketoacyl-synt-domain-containing protein</fullName>
    </submittedName>
</protein>
<dbReference type="InterPro" id="IPR014031">
    <property type="entry name" value="Ketoacyl_synth_C"/>
</dbReference>
<dbReference type="CDD" id="cd00833">
    <property type="entry name" value="PKS"/>
    <property type="match status" value="1"/>
</dbReference>
<dbReference type="InterPro" id="IPR050091">
    <property type="entry name" value="PKS_NRPS_Biosynth_Enz"/>
</dbReference>
<feature type="domain" description="PKS/mFAS DH" evidence="8">
    <location>
        <begin position="895"/>
        <end position="1189"/>
    </location>
</feature>
<dbReference type="Proteomes" id="UP000292957">
    <property type="component" value="Unassembled WGS sequence"/>
</dbReference>
<dbReference type="Pfam" id="PF00698">
    <property type="entry name" value="Acyl_transf_1"/>
    <property type="match status" value="1"/>
</dbReference>
<reference evidence="9" key="1">
    <citation type="submission" date="2019-01" db="EMBL/GenBank/DDBJ databases">
        <title>Draft genome sequences of three monokaryotic isolates of the white-rot basidiomycete fungus Dichomitus squalens.</title>
        <authorList>
            <consortium name="DOE Joint Genome Institute"/>
            <person name="Lopez S.C."/>
            <person name="Andreopoulos B."/>
            <person name="Pangilinan J."/>
            <person name="Lipzen A."/>
            <person name="Riley R."/>
            <person name="Ahrendt S."/>
            <person name="Ng V."/>
            <person name="Barry K."/>
            <person name="Daum C."/>
            <person name="Grigoriev I.V."/>
            <person name="Hilden K.S."/>
            <person name="Makela M.R."/>
            <person name="de Vries R.P."/>
        </authorList>
    </citation>
    <scope>NUCLEOTIDE SEQUENCE [LARGE SCALE GENOMIC DNA]</scope>
    <source>
        <strain evidence="9">OM18370.1</strain>
    </source>
</reference>
<dbReference type="InterPro" id="IPR036736">
    <property type="entry name" value="ACP-like_sf"/>
</dbReference>
<dbReference type="OrthoDB" id="329835at2759"/>
<evidence type="ECO:0000256" key="2">
    <source>
        <dbReference type="ARBA" id="ARBA00022553"/>
    </source>
</evidence>
<gene>
    <name evidence="9" type="ORF">BD311DRAFT_788939</name>
</gene>
<keyword evidence="3" id="KW-0808">Transferase</keyword>
<name>A0A4Q9MK01_9APHY</name>
<dbReference type="InterPro" id="IPR032821">
    <property type="entry name" value="PKS_assoc"/>
</dbReference>
<dbReference type="EMBL" id="ML143428">
    <property type="protein sequence ID" value="TBU27829.1"/>
    <property type="molecule type" value="Genomic_DNA"/>
</dbReference>
<feature type="region of interest" description="N-terminal hotdog fold" evidence="5">
    <location>
        <begin position="895"/>
        <end position="1013"/>
    </location>
</feature>
<dbReference type="SUPFAM" id="SSF55048">
    <property type="entry name" value="Probable ACP-binding domain of malonyl-CoA ACP transacylase"/>
    <property type="match status" value="1"/>
</dbReference>
<evidence type="ECO:0000256" key="3">
    <source>
        <dbReference type="ARBA" id="ARBA00022679"/>
    </source>
</evidence>
<feature type="active site" description="Proton donor; for dehydratase activity" evidence="5">
    <location>
        <position position="1093"/>
    </location>
</feature>
<evidence type="ECO:0000256" key="5">
    <source>
        <dbReference type="PROSITE-ProRule" id="PRU01363"/>
    </source>
</evidence>
<dbReference type="InterPro" id="IPR016036">
    <property type="entry name" value="Malonyl_transacylase_ACP-bd"/>
</dbReference>
<dbReference type="SUPFAM" id="SSF53901">
    <property type="entry name" value="Thiolase-like"/>
    <property type="match status" value="1"/>
</dbReference>
<dbReference type="InterPro" id="IPR009081">
    <property type="entry name" value="PP-bd_ACP"/>
</dbReference>
<dbReference type="Pfam" id="PF02801">
    <property type="entry name" value="Ketoacyl-synt_C"/>
    <property type="match status" value="1"/>
</dbReference>
<organism evidence="9">
    <name type="scientific">Dichomitus squalens</name>
    <dbReference type="NCBI Taxonomy" id="114155"/>
    <lineage>
        <taxon>Eukaryota</taxon>
        <taxon>Fungi</taxon>
        <taxon>Dikarya</taxon>
        <taxon>Basidiomycota</taxon>
        <taxon>Agaricomycotina</taxon>
        <taxon>Agaricomycetes</taxon>
        <taxon>Polyporales</taxon>
        <taxon>Polyporaceae</taxon>
        <taxon>Dichomitus</taxon>
    </lineage>
</organism>
<dbReference type="SMART" id="SM00825">
    <property type="entry name" value="PKS_KS"/>
    <property type="match status" value="1"/>
</dbReference>
<dbReference type="InterPro" id="IPR013120">
    <property type="entry name" value="FAR_NAD-bd"/>
</dbReference>
<dbReference type="GO" id="GO:0044550">
    <property type="term" value="P:secondary metabolite biosynthetic process"/>
    <property type="evidence" value="ECO:0007669"/>
    <property type="project" value="UniProtKB-ARBA"/>
</dbReference>
<evidence type="ECO:0000313" key="9">
    <source>
        <dbReference type="EMBL" id="TBU27829.1"/>
    </source>
</evidence>
<dbReference type="InterPro" id="IPR036291">
    <property type="entry name" value="NAD(P)-bd_dom_sf"/>
</dbReference>
<dbReference type="GO" id="GO:0004312">
    <property type="term" value="F:fatty acid synthase activity"/>
    <property type="evidence" value="ECO:0007669"/>
    <property type="project" value="TreeGrafter"/>
</dbReference>
<evidence type="ECO:0000256" key="1">
    <source>
        <dbReference type="ARBA" id="ARBA00022450"/>
    </source>
</evidence>
<dbReference type="InterPro" id="IPR042104">
    <property type="entry name" value="PKS_dehydratase_sf"/>
</dbReference>
<dbReference type="InterPro" id="IPR013968">
    <property type="entry name" value="PKS_KR"/>
</dbReference>
<evidence type="ECO:0000259" key="7">
    <source>
        <dbReference type="PROSITE" id="PS52004"/>
    </source>
</evidence>
<keyword evidence="2" id="KW-0597">Phosphoprotein</keyword>
<dbReference type="InterPro" id="IPR020841">
    <property type="entry name" value="PKS_Beta-ketoAc_synthase_dom"/>
</dbReference>
<keyword evidence="1" id="KW-0596">Phosphopantetheine</keyword>
<dbReference type="SMART" id="SM00826">
    <property type="entry name" value="PKS_DH"/>
    <property type="match status" value="1"/>
</dbReference>
<dbReference type="SUPFAM" id="SSF47336">
    <property type="entry name" value="ACP-like"/>
    <property type="match status" value="1"/>
</dbReference>
<dbReference type="PANTHER" id="PTHR43775:SF37">
    <property type="entry name" value="SI:DKEY-61P9.11"/>
    <property type="match status" value="1"/>
</dbReference>
<dbReference type="Pfam" id="PF00109">
    <property type="entry name" value="ketoacyl-synt"/>
    <property type="match status" value="1"/>
</dbReference>
<dbReference type="InterPro" id="IPR014030">
    <property type="entry name" value="Ketoacyl_synth_N"/>
</dbReference>